<dbReference type="OrthoDB" id="2374506at2"/>
<dbReference type="InterPro" id="IPR050490">
    <property type="entry name" value="Bact_solute-bd_prot1"/>
</dbReference>
<accession>A0A329LMK1</accession>
<evidence type="ECO:0000313" key="5">
    <source>
        <dbReference type="EMBL" id="RAV08470.1"/>
    </source>
</evidence>
<dbReference type="CDD" id="cd07377">
    <property type="entry name" value="WHTH_GntR"/>
    <property type="match status" value="1"/>
</dbReference>
<evidence type="ECO:0000313" key="6">
    <source>
        <dbReference type="Proteomes" id="UP000250369"/>
    </source>
</evidence>
<gene>
    <name evidence="5" type="ORF">DQG23_41055</name>
</gene>
<dbReference type="Gene3D" id="3.40.190.10">
    <property type="entry name" value="Periplasmic binding protein-like II"/>
    <property type="match status" value="1"/>
</dbReference>
<dbReference type="Pfam" id="PF01547">
    <property type="entry name" value="SBP_bac_1"/>
    <property type="match status" value="1"/>
</dbReference>
<dbReference type="GO" id="GO:0003677">
    <property type="term" value="F:DNA binding"/>
    <property type="evidence" value="ECO:0007669"/>
    <property type="project" value="UniProtKB-KW"/>
</dbReference>
<evidence type="ECO:0000259" key="4">
    <source>
        <dbReference type="PROSITE" id="PS50949"/>
    </source>
</evidence>
<organism evidence="5 6">
    <name type="scientific">Paenibacillus contaminans</name>
    <dbReference type="NCBI Taxonomy" id="450362"/>
    <lineage>
        <taxon>Bacteria</taxon>
        <taxon>Bacillati</taxon>
        <taxon>Bacillota</taxon>
        <taxon>Bacilli</taxon>
        <taxon>Bacillales</taxon>
        <taxon>Paenibacillaceae</taxon>
        <taxon>Paenibacillus</taxon>
    </lineage>
</organism>
<dbReference type="PANTHER" id="PTHR43649:SF12">
    <property type="entry name" value="DIACETYLCHITOBIOSE BINDING PROTEIN DASA"/>
    <property type="match status" value="1"/>
</dbReference>
<dbReference type="PROSITE" id="PS50949">
    <property type="entry name" value="HTH_GNTR"/>
    <property type="match status" value="1"/>
</dbReference>
<evidence type="ECO:0000256" key="1">
    <source>
        <dbReference type="ARBA" id="ARBA00023015"/>
    </source>
</evidence>
<dbReference type="SMART" id="SM00345">
    <property type="entry name" value="HTH_GNTR"/>
    <property type="match status" value="1"/>
</dbReference>
<dbReference type="InterPro" id="IPR000524">
    <property type="entry name" value="Tscrpt_reg_HTH_GntR"/>
</dbReference>
<dbReference type="AlphaFoldDB" id="A0A329LMK1"/>
<evidence type="ECO:0000256" key="2">
    <source>
        <dbReference type="ARBA" id="ARBA00023125"/>
    </source>
</evidence>
<dbReference type="Pfam" id="PF00392">
    <property type="entry name" value="GntR"/>
    <property type="match status" value="1"/>
</dbReference>
<evidence type="ECO:0000256" key="3">
    <source>
        <dbReference type="ARBA" id="ARBA00023163"/>
    </source>
</evidence>
<keyword evidence="3" id="KW-0804">Transcription</keyword>
<dbReference type="PANTHER" id="PTHR43649">
    <property type="entry name" value="ARABINOSE-BINDING PROTEIN-RELATED"/>
    <property type="match status" value="1"/>
</dbReference>
<comment type="caution">
    <text evidence="5">The sequence shown here is derived from an EMBL/GenBank/DDBJ whole genome shotgun (WGS) entry which is preliminary data.</text>
</comment>
<dbReference type="Gene3D" id="1.10.10.10">
    <property type="entry name" value="Winged helix-like DNA-binding domain superfamily/Winged helix DNA-binding domain"/>
    <property type="match status" value="1"/>
</dbReference>
<proteinExistence type="predicted"/>
<dbReference type="SUPFAM" id="SSF46785">
    <property type="entry name" value="Winged helix' DNA-binding domain"/>
    <property type="match status" value="1"/>
</dbReference>
<dbReference type="InterPro" id="IPR036390">
    <property type="entry name" value="WH_DNA-bd_sf"/>
</dbReference>
<dbReference type="EMBL" id="QMFB01000059">
    <property type="protein sequence ID" value="RAV08470.1"/>
    <property type="molecule type" value="Genomic_DNA"/>
</dbReference>
<dbReference type="PRINTS" id="PR00035">
    <property type="entry name" value="HTHGNTR"/>
</dbReference>
<protein>
    <submittedName>
        <fullName evidence="5">GntR family transcriptional regulator</fullName>
    </submittedName>
</protein>
<dbReference type="GO" id="GO:0003700">
    <property type="term" value="F:DNA-binding transcription factor activity"/>
    <property type="evidence" value="ECO:0007669"/>
    <property type="project" value="InterPro"/>
</dbReference>
<dbReference type="InterPro" id="IPR036388">
    <property type="entry name" value="WH-like_DNA-bd_sf"/>
</dbReference>
<keyword evidence="2" id="KW-0238">DNA-binding</keyword>
<keyword evidence="6" id="KW-1185">Reference proteome</keyword>
<dbReference type="InterPro" id="IPR006059">
    <property type="entry name" value="SBP"/>
</dbReference>
<feature type="domain" description="HTH gntR-type" evidence="4">
    <location>
        <begin position="11"/>
        <end position="79"/>
    </location>
</feature>
<dbReference type="SUPFAM" id="SSF53850">
    <property type="entry name" value="Periplasmic binding protein-like II"/>
    <property type="match status" value="1"/>
</dbReference>
<name>A0A329LMK1_9BACL</name>
<reference evidence="5 6" key="1">
    <citation type="journal article" date="2009" name="Int. J. Syst. Evol. Microbiol.">
        <title>Paenibacillus contaminans sp. nov., isolated from a contaminated laboratory plate.</title>
        <authorList>
            <person name="Chou J.H."/>
            <person name="Lee J.H."/>
            <person name="Lin M.C."/>
            <person name="Chang P.S."/>
            <person name="Arun A.B."/>
            <person name="Young C.C."/>
            <person name="Chen W.M."/>
        </authorList>
    </citation>
    <scope>NUCLEOTIDE SEQUENCE [LARGE SCALE GENOMIC DNA]</scope>
    <source>
        <strain evidence="5 6">CKOBP-6</strain>
    </source>
</reference>
<keyword evidence="1" id="KW-0805">Transcription regulation</keyword>
<dbReference type="RefSeq" id="WP_113036841.1">
    <property type="nucleotide sequence ID" value="NZ_QMFB01000059.1"/>
</dbReference>
<dbReference type="Proteomes" id="UP000250369">
    <property type="component" value="Unassembled WGS sequence"/>
</dbReference>
<sequence length="465" mass="52705">MKNKVSRKTFQDRLDDMVRQLRQDISSGRYAAGSFLPSESALAEQFRLSNKSVRKGLEQLVEEGAIVKINRVGNRVAEHARQLKTVVTLGCASSIERDFELAKLLDDFQKLHPWIEVKTINYAAETSSGPHSFVKMARAYLEAGLIDVMTLNQNNLQEMFEQNAHDCLEPLEPPADVYPFVVSPVTFDGTTYMQPVSFSPVLLCYNRTHFRDAGLPEPDSSWSWKELRRVAESIAVPEERYGFYFYLLSENRWPIFLMQSEPGTGHKPDESTANGWLNGIRLVRDIISDRIMPGYLTESSDDVNQLFLQGTVSMILSSYFSMNEFKHTDIDYDISPLPVLNRSASLMVIIGLVVSRNAKNKEAAKLLVSYFASHRAQQLIRDLTTSLPVIKSIAEGAPSPEAPPLNRPPHEAMFRELFPSFRLHRDLNLSVADQLSLRSVLKRYWSGMNDEASLLEQIAVLNREK</sequence>